<evidence type="ECO:0000256" key="5">
    <source>
        <dbReference type="HAMAP-Rule" id="MF_00378"/>
    </source>
</evidence>
<dbReference type="STRING" id="340177.Cag_0321"/>
<dbReference type="Pfam" id="PF02601">
    <property type="entry name" value="Exonuc_VII_L"/>
    <property type="match status" value="1"/>
</dbReference>
<protein>
    <recommendedName>
        <fullName evidence="5">Exodeoxyribonuclease 7 large subunit</fullName>
        <ecNumber evidence="5">3.1.11.6</ecNumber>
    </recommendedName>
    <alternativeName>
        <fullName evidence="5">Exodeoxyribonuclease VII large subunit</fullName>
        <shortName evidence="5">Exonuclease VII large subunit</shortName>
    </alternativeName>
</protein>
<dbReference type="HOGENOM" id="CLU_023625_2_0_10"/>
<evidence type="ECO:0000256" key="3">
    <source>
        <dbReference type="ARBA" id="ARBA00022801"/>
    </source>
</evidence>
<evidence type="ECO:0000256" key="1">
    <source>
        <dbReference type="ARBA" id="ARBA00022490"/>
    </source>
</evidence>
<dbReference type="HAMAP" id="MF_00378">
    <property type="entry name" value="Exonuc_7_L"/>
    <property type="match status" value="1"/>
</dbReference>
<accession>Q3ATT1</accession>
<evidence type="ECO:0000313" key="9">
    <source>
        <dbReference type="EMBL" id="ABB27594.1"/>
    </source>
</evidence>
<comment type="function">
    <text evidence="5">Bidirectionally degrades single-stranded DNA into large acid-insoluble oligonucleotides, which are then degraded further into small acid-soluble oligonucleotides.</text>
</comment>
<dbReference type="CDD" id="cd04489">
    <property type="entry name" value="ExoVII_LU_OBF"/>
    <property type="match status" value="1"/>
</dbReference>
<dbReference type="GO" id="GO:0009318">
    <property type="term" value="C:exodeoxyribonuclease VII complex"/>
    <property type="evidence" value="ECO:0007669"/>
    <property type="project" value="UniProtKB-UniRule"/>
</dbReference>
<dbReference type="GO" id="GO:0005737">
    <property type="term" value="C:cytoplasm"/>
    <property type="evidence" value="ECO:0007669"/>
    <property type="project" value="UniProtKB-SubCell"/>
</dbReference>
<proteinExistence type="inferred from homology"/>
<comment type="subunit">
    <text evidence="5">Heterooligomer composed of large and small subunits.</text>
</comment>
<keyword evidence="1 5" id="KW-0963">Cytoplasm</keyword>
<organism evidence="9">
    <name type="scientific">Chlorobium chlorochromatii (strain CaD3)</name>
    <dbReference type="NCBI Taxonomy" id="340177"/>
    <lineage>
        <taxon>Bacteria</taxon>
        <taxon>Pseudomonadati</taxon>
        <taxon>Chlorobiota</taxon>
        <taxon>Chlorobiia</taxon>
        <taxon>Chlorobiales</taxon>
        <taxon>Chlorobiaceae</taxon>
        <taxon>Chlorobium/Pelodictyon group</taxon>
        <taxon>Chlorobium</taxon>
    </lineage>
</organism>
<dbReference type="EC" id="3.1.11.6" evidence="5"/>
<feature type="domain" description="OB-fold nucleic acid binding" evidence="8">
    <location>
        <begin position="10"/>
        <end position="102"/>
    </location>
</feature>
<dbReference type="NCBIfam" id="TIGR00237">
    <property type="entry name" value="xseA"/>
    <property type="match status" value="1"/>
</dbReference>
<keyword evidence="3 5" id="KW-0378">Hydrolase</keyword>
<evidence type="ECO:0000259" key="8">
    <source>
        <dbReference type="Pfam" id="PF13742"/>
    </source>
</evidence>
<name>Q3ATT1_CHLCH</name>
<comment type="similarity">
    <text evidence="5 6">Belongs to the XseA family.</text>
</comment>
<keyword evidence="2 5" id="KW-0540">Nuclease</keyword>
<gene>
    <name evidence="5" type="primary">xseA</name>
    <name evidence="9" type="ordered locus">Cag_0321</name>
</gene>
<reference evidence="9" key="1">
    <citation type="submission" date="2005-08" db="EMBL/GenBank/DDBJ databases">
        <title>Complete sequence of Chlorobium chlorochromatii CaD3.</title>
        <authorList>
            <person name="Copeland A."/>
            <person name="Lucas S."/>
            <person name="Lapidus A."/>
            <person name="Barry K."/>
            <person name="Detter J.C."/>
            <person name="Glavina T."/>
            <person name="Hammon N."/>
            <person name="Israni S."/>
            <person name="Pitluck S."/>
            <person name="Bryant D."/>
            <person name="Schmutz J."/>
            <person name="Larimer F."/>
            <person name="Land M."/>
            <person name="Kyrpides N."/>
            <person name="Ivanova N."/>
            <person name="Richardson P."/>
        </authorList>
    </citation>
    <scope>NUCLEOTIDE SEQUENCE [LARGE SCALE GENOMIC DNA]</scope>
    <source>
        <strain evidence="9">CaD3</strain>
    </source>
</reference>
<dbReference type="InterPro" id="IPR020579">
    <property type="entry name" value="Exonuc_VII_lsu_C"/>
</dbReference>
<dbReference type="Pfam" id="PF13742">
    <property type="entry name" value="tRNA_anti_2"/>
    <property type="match status" value="1"/>
</dbReference>
<evidence type="ECO:0000256" key="2">
    <source>
        <dbReference type="ARBA" id="ARBA00022722"/>
    </source>
</evidence>
<dbReference type="KEGG" id="cch:Cag_0321"/>
<dbReference type="GO" id="GO:0006308">
    <property type="term" value="P:DNA catabolic process"/>
    <property type="evidence" value="ECO:0007669"/>
    <property type="project" value="UniProtKB-UniRule"/>
</dbReference>
<dbReference type="PANTHER" id="PTHR30008:SF0">
    <property type="entry name" value="EXODEOXYRIBONUCLEASE 7 LARGE SUBUNIT"/>
    <property type="match status" value="1"/>
</dbReference>
<dbReference type="EMBL" id="CP000108">
    <property type="protein sequence ID" value="ABB27594.1"/>
    <property type="molecule type" value="Genomic_DNA"/>
</dbReference>
<dbReference type="GO" id="GO:0008855">
    <property type="term" value="F:exodeoxyribonuclease VII activity"/>
    <property type="evidence" value="ECO:0007669"/>
    <property type="project" value="UniProtKB-UniRule"/>
</dbReference>
<dbReference type="GO" id="GO:0003676">
    <property type="term" value="F:nucleic acid binding"/>
    <property type="evidence" value="ECO:0007669"/>
    <property type="project" value="InterPro"/>
</dbReference>
<evidence type="ECO:0000259" key="7">
    <source>
        <dbReference type="Pfam" id="PF02601"/>
    </source>
</evidence>
<sequence>MEAINAMDALSVTELTAHIKSELESLFPFVRVRGEISNCKQHSSGHIYLTLKDSGAQLPAVIWKSTASLLSIRPKDGMEVVAEGRLELYPPSGRYQLICRHVAQAGVGALQQAFAELVQKLAALGYFDENRKKTLPTIPTTIGIITSPTGAVIEDMSKVLARRFPAARIALYPVKVQGAGAAEEIAQALDFFNHTKKKQWKPQVIIVARGGGSLEDLQPFNEEIMAHAIYRSAIPVISAVGHETDITIADMVADVRAGTPSIAAELVVPDSAQVLRDVEQMVAYAQQILNNKIEGAERELHSLCNSYAFNRPILKMQQCYENLDRFEASMMRSVETTYRQQIQRCTASIQQLNLLDYHKTLERGYALIKKNGRFVTSAKALQPNDTIELLLHDGVRKASVKPPDAFA</sequence>
<comment type="catalytic activity">
    <reaction evidence="5 6">
        <text>Exonucleolytic cleavage in either 5'- to 3'- or 3'- to 5'-direction to yield nucleoside 5'-phosphates.</text>
        <dbReference type="EC" id="3.1.11.6"/>
    </reaction>
</comment>
<dbReference type="eggNOG" id="COG1570">
    <property type="taxonomic scope" value="Bacteria"/>
</dbReference>
<dbReference type="PANTHER" id="PTHR30008">
    <property type="entry name" value="EXODEOXYRIBONUCLEASE 7 LARGE SUBUNIT"/>
    <property type="match status" value="1"/>
</dbReference>
<evidence type="ECO:0000256" key="4">
    <source>
        <dbReference type="ARBA" id="ARBA00022839"/>
    </source>
</evidence>
<dbReference type="InterPro" id="IPR003753">
    <property type="entry name" value="Exonuc_VII_L"/>
</dbReference>
<dbReference type="InterPro" id="IPR025824">
    <property type="entry name" value="OB-fold_nuc-bd_dom"/>
</dbReference>
<dbReference type="AlphaFoldDB" id="Q3ATT1"/>
<comment type="subcellular location">
    <subcellularLocation>
        <location evidence="5 6">Cytoplasm</location>
    </subcellularLocation>
</comment>
<feature type="domain" description="Exonuclease VII large subunit C-terminal" evidence="7">
    <location>
        <begin position="126"/>
        <end position="344"/>
    </location>
</feature>
<evidence type="ECO:0000256" key="6">
    <source>
        <dbReference type="RuleBase" id="RU004355"/>
    </source>
</evidence>
<keyword evidence="4 5" id="KW-0269">Exonuclease</keyword>
<dbReference type="OrthoDB" id="9802795at2"/>